<evidence type="ECO:0000313" key="1">
    <source>
        <dbReference type="EMBL" id="RPF71126.1"/>
    </source>
</evidence>
<name>A0A3N5CRZ5_9SPHN</name>
<evidence type="ECO:0000313" key="2">
    <source>
        <dbReference type="Proteomes" id="UP000275232"/>
    </source>
</evidence>
<protein>
    <recommendedName>
        <fullName evidence="3">PIN domain-containing protein</fullName>
    </recommendedName>
</protein>
<organism evidence="1 2">
    <name type="scientific">Aurantiacibacter spongiae</name>
    <dbReference type="NCBI Taxonomy" id="2488860"/>
    <lineage>
        <taxon>Bacteria</taxon>
        <taxon>Pseudomonadati</taxon>
        <taxon>Pseudomonadota</taxon>
        <taxon>Alphaproteobacteria</taxon>
        <taxon>Sphingomonadales</taxon>
        <taxon>Erythrobacteraceae</taxon>
        <taxon>Aurantiacibacter</taxon>
    </lineage>
</organism>
<dbReference type="AlphaFoldDB" id="A0A3N5CRZ5"/>
<keyword evidence="2" id="KW-1185">Reference proteome</keyword>
<proteinExistence type="predicted"/>
<dbReference type="RefSeq" id="WP_123879273.1">
    <property type="nucleotide sequence ID" value="NZ_RPFZ01000001.1"/>
</dbReference>
<dbReference type="Proteomes" id="UP000275232">
    <property type="component" value="Unassembled WGS sequence"/>
</dbReference>
<dbReference type="EMBL" id="RPFZ01000001">
    <property type="protein sequence ID" value="RPF71126.1"/>
    <property type="molecule type" value="Genomic_DNA"/>
</dbReference>
<accession>A0A3N5CRZ5</accession>
<dbReference type="SUPFAM" id="SSF88723">
    <property type="entry name" value="PIN domain-like"/>
    <property type="match status" value="1"/>
</dbReference>
<dbReference type="OrthoDB" id="7597352at2"/>
<comment type="caution">
    <text evidence="1">The sequence shown here is derived from an EMBL/GenBank/DDBJ whole genome shotgun (WGS) entry which is preliminary data.</text>
</comment>
<dbReference type="InterPro" id="IPR029060">
    <property type="entry name" value="PIN-like_dom_sf"/>
</dbReference>
<evidence type="ECO:0008006" key="3">
    <source>
        <dbReference type="Google" id="ProtNLM"/>
    </source>
</evidence>
<reference evidence="1 2" key="1">
    <citation type="submission" date="2018-11" db="EMBL/GenBank/DDBJ databases">
        <title>Erythrobacter spongiae sp. nov., isolated from a marine sponge.</title>
        <authorList>
            <person name="Zhuang L."/>
            <person name="Luo L."/>
        </authorList>
    </citation>
    <scope>NUCLEOTIDE SEQUENCE [LARGE SCALE GENOMIC DNA]</scope>
    <source>
        <strain evidence="1 2">HN-E23</strain>
    </source>
</reference>
<gene>
    <name evidence="1" type="ORF">EG799_05495</name>
</gene>
<sequence>MVSTMSEGPCLDTDIVLKCAAWNLEGELLGILSANGKPATLGLVHLIAARQMSRLRLNDREAGGRNLDILLSQLECLEPDQQEAELAAEIVEVAQVRNLPIDPGEAQLFAIAANRCIPLLLTGDKRAIRAMSEINEDQGLALEDRLVCLEQAIRAIVAATQPLTVRDKICAEPEVDGAMRLICSCGRQDWDPGQLDEGLESFIAEIRRGAGPLLHDGSLLA</sequence>